<dbReference type="HAMAP" id="MF_02126">
    <property type="entry name" value="RF_methyltr_PrmC"/>
    <property type="match status" value="1"/>
</dbReference>
<evidence type="ECO:0000256" key="3">
    <source>
        <dbReference type="ARBA" id="ARBA00022691"/>
    </source>
</evidence>
<dbReference type="InterPro" id="IPR002052">
    <property type="entry name" value="DNA_methylase_N6_adenine_CS"/>
</dbReference>
<evidence type="ECO:0000256" key="1">
    <source>
        <dbReference type="ARBA" id="ARBA00022603"/>
    </source>
</evidence>
<dbReference type="PROSITE" id="PS00092">
    <property type="entry name" value="N6_MTASE"/>
    <property type="match status" value="1"/>
</dbReference>
<gene>
    <name evidence="5 9" type="primary">prmC</name>
    <name evidence="9" type="ORF">I5776_20030</name>
</gene>
<feature type="domain" description="Methyltransferase small" evidence="7">
    <location>
        <begin position="121"/>
        <end position="203"/>
    </location>
</feature>
<dbReference type="GO" id="GO:0032259">
    <property type="term" value="P:methylation"/>
    <property type="evidence" value="ECO:0007669"/>
    <property type="project" value="UniProtKB-KW"/>
</dbReference>
<accession>A0ABX7E1K7</accession>
<dbReference type="EC" id="2.1.1.297" evidence="5"/>
<dbReference type="SUPFAM" id="SSF53335">
    <property type="entry name" value="S-adenosyl-L-methionine-dependent methyltransferases"/>
    <property type="match status" value="1"/>
</dbReference>
<evidence type="ECO:0000256" key="4">
    <source>
        <dbReference type="ARBA" id="ARBA00048391"/>
    </source>
</evidence>
<evidence type="ECO:0000256" key="6">
    <source>
        <dbReference type="SAM" id="Coils"/>
    </source>
</evidence>
<dbReference type="Pfam" id="PF05175">
    <property type="entry name" value="MTS"/>
    <property type="match status" value="1"/>
</dbReference>
<keyword evidence="10" id="KW-1185">Reference proteome</keyword>
<comment type="catalytic activity">
    <reaction evidence="4 5">
        <text>L-glutaminyl-[peptide chain release factor] + S-adenosyl-L-methionine = N(5)-methyl-L-glutaminyl-[peptide chain release factor] + S-adenosyl-L-homocysteine + H(+)</text>
        <dbReference type="Rhea" id="RHEA:42896"/>
        <dbReference type="Rhea" id="RHEA-COMP:10271"/>
        <dbReference type="Rhea" id="RHEA-COMP:10272"/>
        <dbReference type="ChEBI" id="CHEBI:15378"/>
        <dbReference type="ChEBI" id="CHEBI:30011"/>
        <dbReference type="ChEBI" id="CHEBI:57856"/>
        <dbReference type="ChEBI" id="CHEBI:59789"/>
        <dbReference type="ChEBI" id="CHEBI:61891"/>
        <dbReference type="EC" id="2.1.1.297"/>
    </reaction>
</comment>
<dbReference type="GO" id="GO:0102559">
    <property type="term" value="F:peptide chain release factor N(5)-glutamine methyltransferase activity"/>
    <property type="evidence" value="ECO:0007669"/>
    <property type="project" value="UniProtKB-EC"/>
</dbReference>
<evidence type="ECO:0000256" key="5">
    <source>
        <dbReference type="HAMAP-Rule" id="MF_02126"/>
    </source>
</evidence>
<comment type="similarity">
    <text evidence="5">Belongs to the protein N5-glutamine methyltransferase family. PrmC subfamily.</text>
</comment>
<dbReference type="Pfam" id="PF17827">
    <property type="entry name" value="PrmC_N"/>
    <property type="match status" value="1"/>
</dbReference>
<dbReference type="InterPro" id="IPR040758">
    <property type="entry name" value="PrmC_N"/>
</dbReference>
<feature type="binding site" evidence="5">
    <location>
        <begin position="194"/>
        <end position="197"/>
    </location>
    <ligand>
        <name>substrate</name>
    </ligand>
</feature>
<dbReference type="CDD" id="cd02440">
    <property type="entry name" value="AdoMet_MTases"/>
    <property type="match status" value="1"/>
</dbReference>
<evidence type="ECO:0000259" key="8">
    <source>
        <dbReference type="Pfam" id="PF17827"/>
    </source>
</evidence>
<feature type="binding site" evidence="5">
    <location>
        <begin position="127"/>
        <end position="131"/>
    </location>
    <ligand>
        <name>S-adenosyl-L-methionine</name>
        <dbReference type="ChEBI" id="CHEBI:59789"/>
    </ligand>
</feature>
<keyword evidence="3 5" id="KW-0949">S-adenosyl-L-methionine</keyword>
<keyword evidence="1 5" id="KW-0489">Methyltransferase</keyword>
<keyword evidence="6" id="KW-0175">Coiled coil</keyword>
<dbReference type="NCBIfam" id="TIGR00536">
    <property type="entry name" value="hemK_fam"/>
    <property type="match status" value="1"/>
</dbReference>
<dbReference type="Proteomes" id="UP000595691">
    <property type="component" value="Chromosome"/>
</dbReference>
<protein>
    <recommendedName>
        <fullName evidence="5">Release factor glutamine methyltransferase</fullName>
        <shortName evidence="5">RF MTase</shortName>
        <ecNumber evidence="5">2.1.1.297</ecNumber>
    </recommendedName>
    <alternativeName>
        <fullName evidence="5">N5-glutamine methyltransferase PrmC</fullName>
    </alternativeName>
    <alternativeName>
        <fullName evidence="5">Protein-(glutamine-N5) MTase PrmC</fullName>
    </alternativeName>
    <alternativeName>
        <fullName evidence="5">Protein-glutamine N-methyltransferase PrmC</fullName>
    </alternativeName>
</protein>
<dbReference type="InterPro" id="IPR050320">
    <property type="entry name" value="N5-glutamine_MTase"/>
</dbReference>
<evidence type="ECO:0000313" key="9">
    <source>
        <dbReference type="EMBL" id="QQZ09225.1"/>
    </source>
</evidence>
<dbReference type="PANTHER" id="PTHR18895">
    <property type="entry name" value="HEMK METHYLTRANSFERASE"/>
    <property type="match status" value="1"/>
</dbReference>
<sequence length="289" mass="32347">MDQTQKIFEALNWASSFLQKNNRDVNAGELLLRHFLGMTRSQLLANMHEVLPEQIQETFQQAVFAHIDGIPIQHIIGFEEFFGRDFIVNSNVLIPRPETEELVLGAINRIKRAYSSNLEGLKLVDIGTGSGIIAITMKLECPELSVSAVDISNEALSIAEKNARNLEAEINFLHGDLLLPLISSQEKVDIILSNPPYIPNRDIEILSEVVKDHEPHQALFGGEDGLDYYRRLMEQIPQIMNSRAIIGFEIGMGQGEQVAELLNSTFPGSHVEIVQDINGKDRMVFCEIG</sequence>
<dbReference type="InterPro" id="IPR007848">
    <property type="entry name" value="Small_mtfrase_dom"/>
</dbReference>
<dbReference type="EMBL" id="CP065425">
    <property type="protein sequence ID" value="QQZ09225.1"/>
    <property type="molecule type" value="Genomic_DNA"/>
</dbReference>
<dbReference type="PANTHER" id="PTHR18895:SF74">
    <property type="entry name" value="MTRF1L RELEASE FACTOR GLUTAMINE METHYLTRANSFERASE"/>
    <property type="match status" value="1"/>
</dbReference>
<dbReference type="NCBIfam" id="TIGR03534">
    <property type="entry name" value="RF_mod_PrmC"/>
    <property type="match status" value="1"/>
</dbReference>
<dbReference type="Gene3D" id="3.40.50.150">
    <property type="entry name" value="Vaccinia Virus protein VP39"/>
    <property type="match status" value="1"/>
</dbReference>
<comment type="function">
    <text evidence="5">Methylates the class 1 translation termination release factors RF1/PrfA and RF2/PrfB on the glutamine residue of the universally conserved GGQ motif.</text>
</comment>
<evidence type="ECO:0000313" key="10">
    <source>
        <dbReference type="Proteomes" id="UP000595691"/>
    </source>
</evidence>
<evidence type="ECO:0000259" key="7">
    <source>
        <dbReference type="Pfam" id="PF05175"/>
    </source>
</evidence>
<dbReference type="InterPro" id="IPR029063">
    <property type="entry name" value="SAM-dependent_MTases_sf"/>
</dbReference>
<evidence type="ECO:0000256" key="2">
    <source>
        <dbReference type="ARBA" id="ARBA00022679"/>
    </source>
</evidence>
<dbReference type="InterPro" id="IPR019874">
    <property type="entry name" value="RF_methyltr_PrmC"/>
</dbReference>
<feature type="binding site" evidence="5">
    <location>
        <position position="194"/>
    </location>
    <ligand>
        <name>S-adenosyl-L-methionine</name>
        <dbReference type="ChEBI" id="CHEBI:59789"/>
    </ligand>
</feature>
<proteinExistence type="inferred from homology"/>
<feature type="binding site" evidence="5">
    <location>
        <position position="150"/>
    </location>
    <ligand>
        <name>S-adenosyl-L-methionine</name>
        <dbReference type="ChEBI" id="CHEBI:59789"/>
    </ligand>
</feature>
<dbReference type="InterPro" id="IPR004556">
    <property type="entry name" value="HemK-like"/>
</dbReference>
<keyword evidence="2 5" id="KW-0808">Transferase</keyword>
<reference evidence="9 10" key="1">
    <citation type="submission" date="2020-11" db="EMBL/GenBank/DDBJ databases">
        <title>Taxonomic evaluation of the Bacillus sporothermodurans group of bacteria based on whole genome sequences.</title>
        <authorList>
            <person name="Fiedler G."/>
            <person name="Herbstmann A.-D."/>
            <person name="Doll E."/>
            <person name="Wenning M."/>
            <person name="Brinks E."/>
            <person name="Kabisch J."/>
            <person name="Breitenwieser F."/>
            <person name="Lappann M."/>
            <person name="Boehnlein C."/>
            <person name="Franz C."/>
        </authorList>
    </citation>
    <scope>NUCLEOTIDE SEQUENCE [LARGE SCALE GENOMIC DNA]</scope>
    <source>
        <strain evidence="9 10">JCM 19841</strain>
    </source>
</reference>
<feature type="coiled-coil region" evidence="6">
    <location>
        <begin position="149"/>
        <end position="176"/>
    </location>
</feature>
<dbReference type="Gene3D" id="1.10.8.10">
    <property type="entry name" value="DNA helicase RuvA subunit, C-terminal domain"/>
    <property type="match status" value="1"/>
</dbReference>
<feature type="domain" description="Release factor glutamine methyltransferase N-terminal" evidence="8">
    <location>
        <begin position="9"/>
        <end position="77"/>
    </location>
</feature>
<name>A0ABX7E1K7_9BACI</name>
<organism evidence="9 10">
    <name type="scientific">Heyndrickxia vini</name>
    <dbReference type="NCBI Taxonomy" id="1476025"/>
    <lineage>
        <taxon>Bacteria</taxon>
        <taxon>Bacillati</taxon>
        <taxon>Bacillota</taxon>
        <taxon>Bacilli</taxon>
        <taxon>Bacillales</taxon>
        <taxon>Bacillaceae</taxon>
        <taxon>Heyndrickxia</taxon>
    </lineage>
</organism>
<dbReference type="RefSeq" id="WP_202778250.1">
    <property type="nucleotide sequence ID" value="NZ_CP065425.1"/>
</dbReference>
<comment type="caution">
    <text evidence="5">Lacks conserved residue(s) required for the propagation of feature annotation.</text>
</comment>